<gene>
    <name evidence="3" type="ORF">F2P47_10470</name>
</gene>
<dbReference type="InterPro" id="IPR006015">
    <property type="entry name" value="Universal_stress_UspA"/>
</dbReference>
<dbReference type="AlphaFoldDB" id="A0A6N6VGA6"/>
<comment type="similarity">
    <text evidence="1">Belongs to the universal stress protein A family.</text>
</comment>
<dbReference type="Proteomes" id="UP000468901">
    <property type="component" value="Unassembled WGS sequence"/>
</dbReference>
<keyword evidence="4" id="KW-1185">Reference proteome</keyword>
<dbReference type="InterPro" id="IPR006016">
    <property type="entry name" value="UspA"/>
</dbReference>
<organism evidence="3 4">
    <name type="scientific">Parvibaculum sedimenti</name>
    <dbReference type="NCBI Taxonomy" id="2608632"/>
    <lineage>
        <taxon>Bacteria</taxon>
        <taxon>Pseudomonadati</taxon>
        <taxon>Pseudomonadota</taxon>
        <taxon>Alphaproteobacteria</taxon>
        <taxon>Hyphomicrobiales</taxon>
        <taxon>Parvibaculaceae</taxon>
        <taxon>Parvibaculum</taxon>
    </lineage>
</organism>
<dbReference type="Pfam" id="PF00582">
    <property type="entry name" value="Usp"/>
    <property type="match status" value="1"/>
</dbReference>
<dbReference type="EMBL" id="WESC01000008">
    <property type="protein sequence ID" value="KAB7739923.1"/>
    <property type="molecule type" value="Genomic_DNA"/>
</dbReference>
<proteinExistence type="inferred from homology"/>
<dbReference type="PANTHER" id="PTHR46268">
    <property type="entry name" value="STRESS RESPONSE PROTEIN NHAX"/>
    <property type="match status" value="1"/>
</dbReference>
<dbReference type="SUPFAM" id="SSF52402">
    <property type="entry name" value="Adenine nucleotide alpha hydrolases-like"/>
    <property type="match status" value="2"/>
</dbReference>
<evidence type="ECO:0000313" key="3">
    <source>
        <dbReference type="EMBL" id="KAB7739923.1"/>
    </source>
</evidence>
<reference evidence="3 4" key="1">
    <citation type="submission" date="2019-09" db="EMBL/GenBank/DDBJ databases">
        <title>Parvibaculum sedimenti sp. nov., isolated from sediment.</title>
        <authorList>
            <person name="Wang Y."/>
        </authorList>
    </citation>
    <scope>NUCLEOTIDE SEQUENCE [LARGE SCALE GENOMIC DNA]</scope>
    <source>
        <strain evidence="3 4">HXT-9</strain>
    </source>
</reference>
<feature type="domain" description="UspA" evidence="2">
    <location>
        <begin position="217"/>
        <end position="285"/>
    </location>
</feature>
<sequence length="286" mass="29186">MSVRKILVPLSGVSVEAPVIGTALAAARKFGAQVVGLFVRPDPTEALPYLGDGVSGQVIEQLMTAAKEASDLSSSKAREAFANAAQTAGVPLVQEGGAGTLPSARFLDVTGHRDDVVAAHAQLSDIIVFGEATSGVAGGSTLEAAMMSAGRPVLIAPKTAVPAIGCTVAIGWDDSPVAAHAVTAAMPFLDEAKKVIIFSIGRKELDPAPASMLADYLALHGVVADIHLVEAQGQPIGSVLLSNAEKAGADLLVVGGYGHSRLREFILGGATQHIRSHATIPVLMAH</sequence>
<dbReference type="PRINTS" id="PR01438">
    <property type="entry name" value="UNVRSLSTRESS"/>
</dbReference>
<evidence type="ECO:0000259" key="2">
    <source>
        <dbReference type="Pfam" id="PF00582"/>
    </source>
</evidence>
<dbReference type="RefSeq" id="WP_152216303.1">
    <property type="nucleotide sequence ID" value="NZ_JBAQYD010000156.1"/>
</dbReference>
<evidence type="ECO:0000256" key="1">
    <source>
        <dbReference type="ARBA" id="ARBA00008791"/>
    </source>
</evidence>
<dbReference type="CDD" id="cd00293">
    <property type="entry name" value="USP-like"/>
    <property type="match status" value="1"/>
</dbReference>
<name>A0A6N6VGA6_9HYPH</name>
<dbReference type="PANTHER" id="PTHR46268:SF15">
    <property type="entry name" value="UNIVERSAL STRESS PROTEIN HP_0031"/>
    <property type="match status" value="1"/>
</dbReference>
<evidence type="ECO:0000313" key="4">
    <source>
        <dbReference type="Proteomes" id="UP000468901"/>
    </source>
</evidence>
<comment type="caution">
    <text evidence="3">The sequence shown here is derived from an EMBL/GenBank/DDBJ whole genome shotgun (WGS) entry which is preliminary data.</text>
</comment>
<protein>
    <submittedName>
        <fullName evidence="3">Universal stress protein</fullName>
    </submittedName>
</protein>
<dbReference type="Gene3D" id="3.40.50.12370">
    <property type="match status" value="1"/>
</dbReference>
<accession>A0A6N6VGA6</accession>